<sequence>MIVTHTTTTEVQSNKNLTIHPERRNEKDDIHKNIPITTDLVCFFLAHEIKFLNPTTRQIATVEWPKIMDSLENCAKAFRYISSRNEYTFMALCFPPTLGYFYGCTLSFEPCLRIDQVRWKAVDKVCPFRVDDRIWMDRYVYWLIENPRSGMGTEFTELLVSFDTETETFQVIHAPPTPMFITVNCFPRVKILDYRRTMCVTEEKYIYMRDMQFEIWV</sequence>
<name>A0AAV1EDA3_OLDCO</name>
<reference evidence="1" key="1">
    <citation type="submission" date="2023-03" db="EMBL/GenBank/DDBJ databases">
        <authorList>
            <person name="Julca I."/>
        </authorList>
    </citation>
    <scope>NUCLEOTIDE SEQUENCE</scope>
</reference>
<dbReference type="AlphaFoldDB" id="A0AAV1EDA3"/>
<evidence type="ECO:0000313" key="1">
    <source>
        <dbReference type="EMBL" id="CAI9117669.1"/>
    </source>
</evidence>
<organism evidence="1 2">
    <name type="scientific">Oldenlandia corymbosa var. corymbosa</name>
    <dbReference type="NCBI Taxonomy" id="529605"/>
    <lineage>
        <taxon>Eukaryota</taxon>
        <taxon>Viridiplantae</taxon>
        <taxon>Streptophyta</taxon>
        <taxon>Embryophyta</taxon>
        <taxon>Tracheophyta</taxon>
        <taxon>Spermatophyta</taxon>
        <taxon>Magnoliopsida</taxon>
        <taxon>eudicotyledons</taxon>
        <taxon>Gunneridae</taxon>
        <taxon>Pentapetalae</taxon>
        <taxon>asterids</taxon>
        <taxon>lamiids</taxon>
        <taxon>Gentianales</taxon>
        <taxon>Rubiaceae</taxon>
        <taxon>Rubioideae</taxon>
        <taxon>Spermacoceae</taxon>
        <taxon>Hedyotis-Oldenlandia complex</taxon>
        <taxon>Oldenlandia</taxon>
    </lineage>
</organism>
<dbReference type="Proteomes" id="UP001161247">
    <property type="component" value="Chromosome 9"/>
</dbReference>
<dbReference type="EMBL" id="OX459126">
    <property type="protein sequence ID" value="CAI9117669.1"/>
    <property type="molecule type" value="Genomic_DNA"/>
</dbReference>
<protein>
    <submittedName>
        <fullName evidence="1">OLC1v1019116C1</fullName>
    </submittedName>
</protein>
<evidence type="ECO:0000313" key="2">
    <source>
        <dbReference type="Proteomes" id="UP001161247"/>
    </source>
</evidence>
<gene>
    <name evidence="1" type="ORF">OLC1_LOCUS23694</name>
</gene>
<proteinExistence type="predicted"/>
<keyword evidence="2" id="KW-1185">Reference proteome</keyword>
<accession>A0AAV1EDA3</accession>